<dbReference type="PATRIC" id="fig|101510.16.peg.7439"/>
<name>Q0RZZ1_RHOJR</name>
<dbReference type="Pfam" id="PF14525">
    <property type="entry name" value="AraC_binding_2"/>
    <property type="match status" value="1"/>
</dbReference>
<geneLocation type="plasmid" evidence="2 3">
    <name>pRHL1</name>
</geneLocation>
<reference evidence="3" key="1">
    <citation type="journal article" date="2006" name="Proc. Natl. Acad. Sci. U.S.A.">
        <title>The complete genome of Rhodococcus sp. RHA1 provides insights into a catabolic powerhouse.</title>
        <authorList>
            <person name="McLeod M.P."/>
            <person name="Warren R.L."/>
            <person name="Hsiao W.W.L."/>
            <person name="Araki N."/>
            <person name="Myhre M."/>
            <person name="Fernandes C."/>
            <person name="Miyazawa D."/>
            <person name="Wong W."/>
            <person name="Lillquist A.L."/>
            <person name="Wang D."/>
            <person name="Dosanjh M."/>
            <person name="Hara H."/>
            <person name="Petrescu A."/>
            <person name="Morin R.D."/>
            <person name="Yang G."/>
            <person name="Stott J.M."/>
            <person name="Schein J.E."/>
            <person name="Shin H."/>
            <person name="Smailus D."/>
            <person name="Siddiqui A.S."/>
            <person name="Marra M.A."/>
            <person name="Jones S.J.M."/>
            <person name="Holt R."/>
            <person name="Brinkman F.S.L."/>
            <person name="Miyauchi K."/>
            <person name="Fukuda M."/>
            <person name="Davies J.E."/>
            <person name="Mohn W.W."/>
            <person name="Eltis L.D."/>
        </authorList>
    </citation>
    <scope>NUCLEOTIDE SEQUENCE [LARGE SCALE GENOMIC DNA]</scope>
    <source>
        <strain evidence="3">RHA1</strain>
    </source>
</reference>
<feature type="domain" description="Transcription regulator HTH AraC- type ligand binding" evidence="1">
    <location>
        <begin position="36"/>
        <end position="203"/>
    </location>
</feature>
<proteinExistence type="predicted"/>
<dbReference type="InterPro" id="IPR035418">
    <property type="entry name" value="AraC-bd_2"/>
</dbReference>
<sequence length="252" mass="27493">MVLWSWRAARRTLHRMAGSENGVVVETATSLRSWTGVIRDRFIALQIAQQDASPLSGSVRSRQIGHLQASVVTSTPQTFTRTKRLAAAADRDLLAVGLVDRGSGYLAQDGRDCVVSGGAFAVYDTSRPFAWAMSGDWRLRVYTWPRESIAVSAAELQQLTATPVRTSAGVGFFLSPMLDRLTQSAAGTSGEGAVRLACEVAELTVTAAGEASGRWRAAERGDERLREIQAFIEAHLTAPRRYRLENGWTRPD</sequence>
<accession>Q0RZZ1</accession>
<dbReference type="EMBL" id="CP000432">
    <property type="protein sequence ID" value="ABG99145.1"/>
    <property type="molecule type" value="Genomic_DNA"/>
</dbReference>
<evidence type="ECO:0000313" key="3">
    <source>
        <dbReference type="Proteomes" id="UP000008710"/>
    </source>
</evidence>
<evidence type="ECO:0000313" key="2">
    <source>
        <dbReference type="EMBL" id="ABG99145.1"/>
    </source>
</evidence>
<gene>
    <name evidence="2" type="ordered locus">RHA1_ro08098</name>
</gene>
<evidence type="ECO:0000259" key="1">
    <source>
        <dbReference type="Pfam" id="PF14525"/>
    </source>
</evidence>
<organism evidence="2 3">
    <name type="scientific">Rhodococcus jostii (strain RHA1)</name>
    <dbReference type="NCBI Taxonomy" id="101510"/>
    <lineage>
        <taxon>Bacteria</taxon>
        <taxon>Bacillati</taxon>
        <taxon>Actinomycetota</taxon>
        <taxon>Actinomycetes</taxon>
        <taxon>Mycobacteriales</taxon>
        <taxon>Nocardiaceae</taxon>
        <taxon>Rhodococcus</taxon>
    </lineage>
</organism>
<dbReference type="AlphaFoldDB" id="Q0RZZ1"/>
<protein>
    <submittedName>
        <fullName evidence="2">Possible transcriptional regulator</fullName>
    </submittedName>
</protein>
<dbReference type="KEGG" id="rha:RHA1_ro08098"/>
<dbReference type="HOGENOM" id="CLU_1102139_0_0_11"/>
<keyword evidence="2" id="KW-0614">Plasmid</keyword>
<dbReference type="Proteomes" id="UP000008710">
    <property type="component" value="Plasmid pRHL1"/>
</dbReference>